<protein>
    <recommendedName>
        <fullName evidence="8">Cytidylate kinase</fullName>
        <shortName evidence="8">CK</shortName>
        <ecNumber evidence="8">2.7.4.25</ecNumber>
    </recommendedName>
    <alternativeName>
        <fullName evidence="8">Cytidine monophosphate kinase</fullName>
        <shortName evidence="8">CMP kinase</shortName>
    </alternativeName>
</protein>
<evidence type="ECO:0000259" key="9">
    <source>
        <dbReference type="Pfam" id="PF02224"/>
    </source>
</evidence>
<comment type="similarity">
    <text evidence="1 8">Belongs to the cytidylate kinase family. Type 1 subfamily.</text>
</comment>
<dbReference type="InterPro" id="IPR003136">
    <property type="entry name" value="Cytidylate_kin"/>
</dbReference>
<evidence type="ECO:0000256" key="3">
    <source>
        <dbReference type="ARBA" id="ARBA00022741"/>
    </source>
</evidence>
<evidence type="ECO:0000313" key="10">
    <source>
        <dbReference type="EMBL" id="ATQ44774.1"/>
    </source>
</evidence>
<comment type="catalytic activity">
    <reaction evidence="7 8">
        <text>CMP + ATP = CDP + ADP</text>
        <dbReference type="Rhea" id="RHEA:11600"/>
        <dbReference type="ChEBI" id="CHEBI:30616"/>
        <dbReference type="ChEBI" id="CHEBI:58069"/>
        <dbReference type="ChEBI" id="CHEBI:60377"/>
        <dbReference type="ChEBI" id="CHEBI:456216"/>
        <dbReference type="EC" id="2.7.4.25"/>
    </reaction>
</comment>
<dbReference type="AlphaFoldDB" id="A0A2D2B3H5"/>
<dbReference type="InterPro" id="IPR027417">
    <property type="entry name" value="P-loop_NTPase"/>
</dbReference>
<evidence type="ECO:0000256" key="5">
    <source>
        <dbReference type="ARBA" id="ARBA00022840"/>
    </source>
</evidence>
<dbReference type="SUPFAM" id="SSF52540">
    <property type="entry name" value="P-loop containing nucleoside triphosphate hydrolases"/>
    <property type="match status" value="1"/>
</dbReference>
<keyword evidence="8" id="KW-0963">Cytoplasm</keyword>
<dbReference type="RefSeq" id="WP_099624022.1">
    <property type="nucleotide sequence ID" value="NZ_CP024201.1"/>
</dbReference>
<keyword evidence="3 8" id="KW-0547">Nucleotide-binding</keyword>
<dbReference type="GO" id="GO:0005737">
    <property type="term" value="C:cytoplasm"/>
    <property type="evidence" value="ECO:0007669"/>
    <property type="project" value="UniProtKB-SubCell"/>
</dbReference>
<dbReference type="GO" id="GO:0006220">
    <property type="term" value="P:pyrimidine nucleotide metabolic process"/>
    <property type="evidence" value="ECO:0007669"/>
    <property type="project" value="UniProtKB-UniRule"/>
</dbReference>
<evidence type="ECO:0000256" key="2">
    <source>
        <dbReference type="ARBA" id="ARBA00022679"/>
    </source>
</evidence>
<keyword evidence="11" id="KW-1185">Reference proteome</keyword>
<evidence type="ECO:0000256" key="7">
    <source>
        <dbReference type="ARBA" id="ARBA00048478"/>
    </source>
</evidence>
<name>A0A2D2B3H5_9CAUL</name>
<gene>
    <name evidence="8" type="primary">cmk</name>
    <name evidence="10" type="ORF">CSW64_21480</name>
</gene>
<dbReference type="NCBIfam" id="TIGR00017">
    <property type="entry name" value="cmk"/>
    <property type="match status" value="1"/>
</dbReference>
<organism evidence="10 11">
    <name type="scientific">Caulobacter mirabilis</name>
    <dbReference type="NCBI Taxonomy" id="69666"/>
    <lineage>
        <taxon>Bacteria</taxon>
        <taxon>Pseudomonadati</taxon>
        <taxon>Pseudomonadota</taxon>
        <taxon>Alphaproteobacteria</taxon>
        <taxon>Caulobacterales</taxon>
        <taxon>Caulobacteraceae</taxon>
        <taxon>Caulobacter</taxon>
    </lineage>
</organism>
<dbReference type="KEGG" id="cmb:CSW64_21480"/>
<keyword evidence="5 8" id="KW-0067">ATP-binding</keyword>
<keyword evidence="2 8" id="KW-0808">Transferase</keyword>
<evidence type="ECO:0000256" key="8">
    <source>
        <dbReference type="HAMAP-Rule" id="MF_00238"/>
    </source>
</evidence>
<comment type="catalytic activity">
    <reaction evidence="6 8">
        <text>dCMP + ATP = dCDP + ADP</text>
        <dbReference type="Rhea" id="RHEA:25094"/>
        <dbReference type="ChEBI" id="CHEBI:30616"/>
        <dbReference type="ChEBI" id="CHEBI:57566"/>
        <dbReference type="ChEBI" id="CHEBI:58593"/>
        <dbReference type="ChEBI" id="CHEBI:456216"/>
        <dbReference type="EC" id="2.7.4.25"/>
    </reaction>
</comment>
<accession>A0A2D2B3H5</accession>
<dbReference type="EC" id="2.7.4.25" evidence="8"/>
<dbReference type="HAMAP" id="MF_00238">
    <property type="entry name" value="Cytidyl_kinase_type1"/>
    <property type="match status" value="1"/>
</dbReference>
<evidence type="ECO:0000256" key="6">
    <source>
        <dbReference type="ARBA" id="ARBA00047615"/>
    </source>
</evidence>
<comment type="subcellular location">
    <subcellularLocation>
        <location evidence="8">Cytoplasm</location>
    </subcellularLocation>
</comment>
<evidence type="ECO:0000256" key="1">
    <source>
        <dbReference type="ARBA" id="ARBA00009427"/>
    </source>
</evidence>
<dbReference type="CDD" id="cd02020">
    <property type="entry name" value="CMPK"/>
    <property type="match status" value="1"/>
</dbReference>
<dbReference type="Proteomes" id="UP000228945">
    <property type="component" value="Chromosome"/>
</dbReference>
<feature type="domain" description="Cytidylate kinase" evidence="9">
    <location>
        <begin position="5"/>
        <end position="199"/>
    </location>
</feature>
<reference evidence="10 11" key="1">
    <citation type="submission" date="2017-10" db="EMBL/GenBank/DDBJ databases">
        <title>Genome sequence of Caulobacter mirabilis FWC38.</title>
        <authorList>
            <person name="Fiebig A."/>
            <person name="Crosson S."/>
        </authorList>
    </citation>
    <scope>NUCLEOTIDE SEQUENCE [LARGE SCALE GENOMIC DNA]</scope>
    <source>
        <strain evidence="10 11">FWC 38</strain>
    </source>
</reference>
<evidence type="ECO:0000313" key="11">
    <source>
        <dbReference type="Proteomes" id="UP000228945"/>
    </source>
</evidence>
<dbReference type="GO" id="GO:0005524">
    <property type="term" value="F:ATP binding"/>
    <property type="evidence" value="ECO:0007669"/>
    <property type="project" value="UniProtKB-UniRule"/>
</dbReference>
<dbReference type="GO" id="GO:0036431">
    <property type="term" value="F:dCMP kinase activity"/>
    <property type="evidence" value="ECO:0007669"/>
    <property type="project" value="InterPro"/>
</dbReference>
<sequence>MGFVIAVDGPAASGKGTIAVKLGALYGFPVLDTGLLYRAVGVKVLESGGDLGDEAAAVAAAKALDPQELERPEVRTRAAGEAASRVAIYTPVRQVLRDFQLAFAAQEPGAVLDGRDIGTVIAPRAPAKLYVTASPEVRAERRWKQLTGQGETVAYEDILADIRIRDERDGARAESPMRPADDAVLLDTTEMSIDAAFDAARRIVEAARSRWETAKG</sequence>
<keyword evidence="4 8" id="KW-0418">Kinase</keyword>
<dbReference type="GO" id="GO:0036430">
    <property type="term" value="F:CMP kinase activity"/>
    <property type="evidence" value="ECO:0007669"/>
    <property type="project" value="RHEA"/>
</dbReference>
<dbReference type="OrthoDB" id="9807434at2"/>
<proteinExistence type="inferred from homology"/>
<dbReference type="EMBL" id="CP024201">
    <property type="protein sequence ID" value="ATQ44774.1"/>
    <property type="molecule type" value="Genomic_DNA"/>
</dbReference>
<evidence type="ECO:0000256" key="4">
    <source>
        <dbReference type="ARBA" id="ARBA00022777"/>
    </source>
</evidence>
<dbReference type="Gene3D" id="3.40.50.300">
    <property type="entry name" value="P-loop containing nucleotide triphosphate hydrolases"/>
    <property type="match status" value="1"/>
</dbReference>
<feature type="binding site" evidence="8">
    <location>
        <begin position="9"/>
        <end position="17"/>
    </location>
    <ligand>
        <name>ATP</name>
        <dbReference type="ChEBI" id="CHEBI:30616"/>
    </ligand>
</feature>
<dbReference type="InterPro" id="IPR011994">
    <property type="entry name" value="Cytidylate_kinase_dom"/>
</dbReference>
<dbReference type="Pfam" id="PF02224">
    <property type="entry name" value="Cytidylate_kin"/>
    <property type="match status" value="1"/>
</dbReference>